<organism evidence="6 7">
    <name type="scientific">Streptomyces niveiscabiei</name>
    <dbReference type="NCBI Taxonomy" id="164115"/>
    <lineage>
        <taxon>Bacteria</taxon>
        <taxon>Bacillati</taxon>
        <taxon>Actinomycetota</taxon>
        <taxon>Actinomycetes</taxon>
        <taxon>Kitasatosporales</taxon>
        <taxon>Streptomycetaceae</taxon>
        <taxon>Streptomyces</taxon>
    </lineage>
</organism>
<evidence type="ECO:0000313" key="7">
    <source>
        <dbReference type="Proteomes" id="UP001631957"/>
    </source>
</evidence>
<protein>
    <submittedName>
        <fullName evidence="6">GDSL-type esterase/lipase family protein</fullName>
    </submittedName>
</protein>
<evidence type="ECO:0000259" key="4">
    <source>
        <dbReference type="Pfam" id="PF03372"/>
    </source>
</evidence>
<dbReference type="EMBL" id="JBJVNI010000006">
    <property type="protein sequence ID" value="MFM9609644.1"/>
    <property type="molecule type" value="Genomic_DNA"/>
</dbReference>
<dbReference type="Pfam" id="PF03372">
    <property type="entry name" value="Exo_endo_phos"/>
    <property type="match status" value="1"/>
</dbReference>
<name>A0ABW9HNJ7_9ACTN</name>
<feature type="region of interest" description="Disordered" evidence="2">
    <location>
        <begin position="44"/>
        <end position="70"/>
    </location>
</feature>
<evidence type="ECO:0000256" key="2">
    <source>
        <dbReference type="SAM" id="MobiDB-lite"/>
    </source>
</evidence>
<evidence type="ECO:0000256" key="3">
    <source>
        <dbReference type="SAM" id="SignalP"/>
    </source>
</evidence>
<dbReference type="SUPFAM" id="SSF56219">
    <property type="entry name" value="DNase I-like"/>
    <property type="match status" value="1"/>
</dbReference>
<feature type="chain" id="PRO_5045970875" evidence="3">
    <location>
        <begin position="44"/>
        <end position="963"/>
    </location>
</feature>
<dbReference type="Gene3D" id="3.40.50.1110">
    <property type="entry name" value="SGNH hydrolase"/>
    <property type="match status" value="1"/>
</dbReference>
<proteinExistence type="predicted"/>
<dbReference type="InterPro" id="IPR028994">
    <property type="entry name" value="Integrin_alpha_N"/>
</dbReference>
<dbReference type="PRINTS" id="PR01388">
    <property type="entry name" value="CDTOXINB"/>
</dbReference>
<dbReference type="PANTHER" id="PTHR30383:SF5">
    <property type="entry name" value="SGNH HYDROLASE-TYPE ESTERASE DOMAIN-CONTAINING PROTEIN"/>
    <property type="match status" value="1"/>
</dbReference>
<dbReference type="InterPro" id="IPR036514">
    <property type="entry name" value="SGNH_hydro_sf"/>
</dbReference>
<dbReference type="InterPro" id="IPR013517">
    <property type="entry name" value="FG-GAP"/>
</dbReference>
<dbReference type="PROSITE" id="PS51257">
    <property type="entry name" value="PROKAR_LIPOPROTEIN"/>
    <property type="match status" value="1"/>
</dbReference>
<dbReference type="InterPro" id="IPR005135">
    <property type="entry name" value="Endo/exonuclease/phosphatase"/>
</dbReference>
<feature type="domain" description="SGNH hydrolase-type esterase" evidence="5">
    <location>
        <begin position="454"/>
        <end position="630"/>
    </location>
</feature>
<evidence type="ECO:0000313" key="6">
    <source>
        <dbReference type="EMBL" id="MFM9609644.1"/>
    </source>
</evidence>
<dbReference type="Pfam" id="PF13517">
    <property type="entry name" value="FG-GAP_3"/>
    <property type="match status" value="1"/>
</dbReference>
<feature type="signal peptide" evidence="3">
    <location>
        <begin position="1"/>
        <end position="43"/>
    </location>
</feature>
<keyword evidence="1 3" id="KW-0732">Signal</keyword>
<dbReference type="InterPro" id="IPR036691">
    <property type="entry name" value="Endo/exonu/phosph_ase_sf"/>
</dbReference>
<dbReference type="PANTHER" id="PTHR30383">
    <property type="entry name" value="THIOESTERASE 1/PROTEASE 1/LYSOPHOSPHOLIPASE L1"/>
    <property type="match status" value="1"/>
</dbReference>
<keyword evidence="7" id="KW-1185">Reference proteome</keyword>
<reference evidence="6 7" key="1">
    <citation type="submission" date="2024-12" db="EMBL/GenBank/DDBJ databases">
        <title>Forecasting of Potato common scab and diversities of Pathogenic streptomyces spp. in china.</title>
        <authorList>
            <person name="Handique U."/>
            <person name="Wu J."/>
        </authorList>
    </citation>
    <scope>NUCLEOTIDE SEQUENCE [LARGE SCALE GENOMIC DNA]</scope>
    <source>
        <strain evidence="6 7">ZRIMU1530</strain>
    </source>
</reference>
<evidence type="ECO:0000256" key="1">
    <source>
        <dbReference type="ARBA" id="ARBA00022729"/>
    </source>
</evidence>
<dbReference type="Gene3D" id="3.60.10.10">
    <property type="entry name" value="Endonuclease/exonuclease/phosphatase"/>
    <property type="match status" value="1"/>
</dbReference>
<dbReference type="SUPFAM" id="SSF52266">
    <property type="entry name" value="SGNH hydrolase"/>
    <property type="match status" value="1"/>
</dbReference>
<dbReference type="Proteomes" id="UP001631957">
    <property type="component" value="Unassembled WGS sequence"/>
</dbReference>
<dbReference type="InterPro" id="IPR003539">
    <property type="entry name" value="CD_toxinB"/>
</dbReference>
<sequence length="963" mass="104687">MISTKIKDLLGVRDFLSRRLAVLVTCAVSAAACLAVVTPAAPAAADSDDLSTGSWNMEGQSDGTGGRPETRWHTSIRQIFNRDRVDVLALQEAGNGPPPEATRTDRHFPDRGVQEFIYNIGSSTRPVIVNIYWTDTGQQGNGLAIVTRGEITVRDAVQLPVSGRFNSRPMMGVQIGVRWYFTAHALSNGATSANDAEDIIETARQFIARNAPLDEWMVLADFNNNPARMRPALQQHIVAADAPTHQGGNELDFSYVSDQNQTTSRAVRRGLNGDHFYVHYLLGDGCHAPRAAGVTAAAACGAPVPGALYRAYSASGRYANQVMVHRYSDVFGWTPRVSAARGTSDEQLQVLFSGAPGLYLLKMGDDCVSRNRFFPTDTVWADCDPGDSLVQWAFSGDKIVDPFADEARNLQPVAIADFPDEPYLSSATAAHSWRFESVTDSGVISKREIRLLPLGDSITYGVASSDNNGFRDELYDRLNSTTSSVDFVGSVRAGSMSDPDNEGHPGFRIDEIDPFGACGAERYQPNVVTLHAGTNDMNQNYRLDTAPDRLKDLIDRVLTASPRTTVLVAKLIPTGKPGLQPRIDAYNAAVAQVVRDLQNQDKHVLLVDMSRVLVSDGLENDAHPTDVGYAKMADAWYEGVLDAEAKGWLQRPLPQDTTDPCDATSNPVEQGETALGPGWRKLGVIAPGMQLPSNYDRTEMAEMNGDKRADYVQVRKDGSIRVGINTEDQPGQPRWLNWGGGEGQYAPAGTTDGGATFAPYIRFADIDGNGRDDFLVLIGGNDGRYAMDVWLNLPGSGDRPAWRYIPRVFVPMTNASKTGQVRFADVDGDGRDDLLRLGSGGEVHAYFNRAVAGDRDSVGWKEKLSWAPGVNGANLDNLRFADVNNDNRADYLMVGTDGSMHAFLNNGGKDAGGFDGHLNFANASHYDRRYVQFKDISGDGKADYLVVYDGGAVRAWLNRGGNP</sequence>
<dbReference type="RefSeq" id="WP_409121392.1">
    <property type="nucleotide sequence ID" value="NZ_JBJVNI010000006.1"/>
</dbReference>
<dbReference type="InterPro" id="IPR013830">
    <property type="entry name" value="SGNH_hydro"/>
</dbReference>
<accession>A0ABW9HNJ7</accession>
<dbReference type="Pfam" id="PF13472">
    <property type="entry name" value="Lipase_GDSL_2"/>
    <property type="match status" value="1"/>
</dbReference>
<dbReference type="SUPFAM" id="SSF69318">
    <property type="entry name" value="Integrin alpha N-terminal domain"/>
    <property type="match status" value="1"/>
</dbReference>
<feature type="domain" description="Endonuclease/exonuclease/phosphatase" evidence="4">
    <location>
        <begin position="53"/>
        <end position="260"/>
    </location>
</feature>
<comment type="caution">
    <text evidence="6">The sequence shown here is derived from an EMBL/GenBank/DDBJ whole genome shotgun (WGS) entry which is preliminary data.</text>
</comment>
<gene>
    <name evidence="6" type="ORF">ACKI18_13115</name>
</gene>
<evidence type="ECO:0000259" key="5">
    <source>
        <dbReference type="Pfam" id="PF13472"/>
    </source>
</evidence>
<dbReference type="InterPro" id="IPR051532">
    <property type="entry name" value="Ester_Hydrolysis_Enzymes"/>
</dbReference>
<dbReference type="CDD" id="cd01833">
    <property type="entry name" value="XynB_like"/>
    <property type="match status" value="1"/>
</dbReference>